<keyword evidence="1" id="KW-0732">Signal</keyword>
<evidence type="ECO:0000313" key="3">
    <source>
        <dbReference type="Proteomes" id="UP001160130"/>
    </source>
</evidence>
<evidence type="ECO:0000313" key="2">
    <source>
        <dbReference type="EMBL" id="MDH6195570.1"/>
    </source>
</evidence>
<gene>
    <name evidence="2" type="ORF">M2272_002210</name>
</gene>
<sequence>MSVFTRARAFAAAVGLMGALAAGPLFAAPAFANDPPPVEPTLGPCIEVTKNADGTTSQVVPCPPGTPSTEFQPVIPAPGEAPPNGSVVVHVN</sequence>
<protein>
    <recommendedName>
        <fullName evidence="4">Intersectin-EH binding protein Ibp1</fullName>
    </recommendedName>
</protein>
<name>A0ABT6KXZ4_9MYCO</name>
<keyword evidence="3" id="KW-1185">Reference proteome</keyword>
<evidence type="ECO:0008006" key="4">
    <source>
        <dbReference type="Google" id="ProtNLM"/>
    </source>
</evidence>
<feature type="chain" id="PRO_5045407903" description="Intersectin-EH binding protein Ibp1" evidence="1">
    <location>
        <begin position="28"/>
        <end position="92"/>
    </location>
</feature>
<dbReference type="Proteomes" id="UP001160130">
    <property type="component" value="Unassembled WGS sequence"/>
</dbReference>
<feature type="signal peptide" evidence="1">
    <location>
        <begin position="1"/>
        <end position="27"/>
    </location>
</feature>
<reference evidence="2 3" key="1">
    <citation type="submission" date="2023-04" db="EMBL/GenBank/DDBJ databases">
        <title>Forest soil microbial communities from Buena Vista Peninsula, Colon Province, Panama.</title>
        <authorList>
            <person name="Bouskill N."/>
        </authorList>
    </citation>
    <scope>NUCLEOTIDE SEQUENCE [LARGE SCALE GENOMIC DNA]</scope>
    <source>
        <strain evidence="2 3">AC80</strain>
    </source>
</reference>
<comment type="caution">
    <text evidence="2">The sequence shown here is derived from an EMBL/GenBank/DDBJ whole genome shotgun (WGS) entry which is preliminary data.</text>
</comment>
<organism evidence="2 3">
    <name type="scientific">Mycolicibacterium frederiksbergense</name>
    <dbReference type="NCBI Taxonomy" id="117567"/>
    <lineage>
        <taxon>Bacteria</taxon>
        <taxon>Bacillati</taxon>
        <taxon>Actinomycetota</taxon>
        <taxon>Actinomycetes</taxon>
        <taxon>Mycobacteriales</taxon>
        <taxon>Mycobacteriaceae</taxon>
        <taxon>Mycolicibacterium</taxon>
    </lineage>
</organism>
<evidence type="ECO:0000256" key="1">
    <source>
        <dbReference type="SAM" id="SignalP"/>
    </source>
</evidence>
<proteinExistence type="predicted"/>
<dbReference type="EMBL" id="JARXVE010000003">
    <property type="protein sequence ID" value="MDH6195570.1"/>
    <property type="molecule type" value="Genomic_DNA"/>
</dbReference>
<accession>A0ABT6KXZ4</accession>